<sequence>MGEFIYFFKNKIFIFYFFSSLSSSSKIADSSSSSSVKFSRDSARLTQNSTRLGSFAALGQRHQPPYISRMEPVQREAYGGGLYGKEEGQPNRPAGNPPASSTQSADGPDEATTKKPKHKPPPSSGDCDADITGQAYLQ</sequence>
<evidence type="ECO:0000313" key="3">
    <source>
        <dbReference type="RefSeq" id="XP_071924107.1"/>
    </source>
</evidence>
<feature type="region of interest" description="Disordered" evidence="1">
    <location>
        <begin position="49"/>
        <end position="138"/>
    </location>
</feature>
<evidence type="ECO:0000256" key="1">
    <source>
        <dbReference type="SAM" id="MobiDB-lite"/>
    </source>
</evidence>
<reference evidence="3" key="1">
    <citation type="submission" date="2025-08" db="UniProtKB">
        <authorList>
            <consortium name="RefSeq"/>
        </authorList>
    </citation>
    <scope>IDENTIFICATION</scope>
    <source>
        <tissue evidence="3">Leaves</tissue>
    </source>
</reference>
<dbReference type="RefSeq" id="XP_071924107.1">
    <property type="nucleotide sequence ID" value="XM_072068006.1"/>
</dbReference>
<dbReference type="Proteomes" id="UP001652660">
    <property type="component" value="Chromosome 10e"/>
</dbReference>
<proteinExistence type="predicted"/>
<evidence type="ECO:0000313" key="2">
    <source>
        <dbReference type="Proteomes" id="UP001652660"/>
    </source>
</evidence>
<gene>
    <name evidence="3" type="primary">LOC113712762</name>
</gene>
<name>A0ABM4VX47_COFAR</name>
<protein>
    <submittedName>
        <fullName evidence="3">Uncharacterized protein</fullName>
    </submittedName>
</protein>
<accession>A0ABM4VX47</accession>
<dbReference type="GeneID" id="113712762"/>
<organism evidence="2 3">
    <name type="scientific">Coffea arabica</name>
    <name type="common">Arabian coffee</name>
    <dbReference type="NCBI Taxonomy" id="13443"/>
    <lineage>
        <taxon>Eukaryota</taxon>
        <taxon>Viridiplantae</taxon>
        <taxon>Streptophyta</taxon>
        <taxon>Embryophyta</taxon>
        <taxon>Tracheophyta</taxon>
        <taxon>Spermatophyta</taxon>
        <taxon>Magnoliopsida</taxon>
        <taxon>eudicotyledons</taxon>
        <taxon>Gunneridae</taxon>
        <taxon>Pentapetalae</taxon>
        <taxon>asterids</taxon>
        <taxon>lamiids</taxon>
        <taxon>Gentianales</taxon>
        <taxon>Rubiaceae</taxon>
        <taxon>Ixoroideae</taxon>
        <taxon>Gardenieae complex</taxon>
        <taxon>Bertiereae - Coffeeae clade</taxon>
        <taxon>Coffeeae</taxon>
        <taxon>Coffea</taxon>
    </lineage>
</organism>
<keyword evidence="2" id="KW-1185">Reference proteome</keyword>